<name>A0A8S0Z8A0_ARCPL</name>
<proteinExistence type="predicted"/>
<dbReference type="Proteomes" id="UP000494256">
    <property type="component" value="Unassembled WGS sequence"/>
</dbReference>
<reference evidence="1 2" key="1">
    <citation type="submission" date="2020-04" db="EMBL/GenBank/DDBJ databases">
        <authorList>
            <person name="Wallbank WR R."/>
            <person name="Pardo Diaz C."/>
            <person name="Kozak K."/>
            <person name="Martin S."/>
            <person name="Jiggins C."/>
            <person name="Moest M."/>
            <person name="Warren A I."/>
            <person name="Byers J.R.P. K."/>
            <person name="Montejo-Kovacevich G."/>
            <person name="Yen C E."/>
        </authorList>
    </citation>
    <scope>NUCLEOTIDE SEQUENCE [LARGE SCALE GENOMIC DNA]</scope>
</reference>
<comment type="caution">
    <text evidence="1">The sequence shown here is derived from an EMBL/GenBank/DDBJ whole genome shotgun (WGS) entry which is preliminary data.</text>
</comment>
<dbReference type="AlphaFoldDB" id="A0A8S0Z8A0"/>
<protein>
    <submittedName>
        <fullName evidence="1">Uncharacterized protein</fullName>
    </submittedName>
</protein>
<dbReference type="EMBL" id="CADEBD010000284">
    <property type="protein sequence ID" value="CAB3228867.1"/>
    <property type="molecule type" value="Genomic_DNA"/>
</dbReference>
<evidence type="ECO:0000313" key="1">
    <source>
        <dbReference type="EMBL" id="CAB3228867.1"/>
    </source>
</evidence>
<evidence type="ECO:0000313" key="2">
    <source>
        <dbReference type="Proteomes" id="UP000494256"/>
    </source>
</evidence>
<dbReference type="OrthoDB" id="6499973at2759"/>
<gene>
    <name evidence="1" type="ORF">APLA_LOCUS3686</name>
</gene>
<organism evidence="1 2">
    <name type="scientific">Arctia plantaginis</name>
    <name type="common">Wood tiger moth</name>
    <name type="synonym">Phalaena plantaginis</name>
    <dbReference type="NCBI Taxonomy" id="874455"/>
    <lineage>
        <taxon>Eukaryota</taxon>
        <taxon>Metazoa</taxon>
        <taxon>Ecdysozoa</taxon>
        <taxon>Arthropoda</taxon>
        <taxon>Hexapoda</taxon>
        <taxon>Insecta</taxon>
        <taxon>Pterygota</taxon>
        <taxon>Neoptera</taxon>
        <taxon>Endopterygota</taxon>
        <taxon>Lepidoptera</taxon>
        <taxon>Glossata</taxon>
        <taxon>Ditrysia</taxon>
        <taxon>Noctuoidea</taxon>
        <taxon>Erebidae</taxon>
        <taxon>Arctiinae</taxon>
        <taxon>Arctia</taxon>
    </lineage>
</organism>
<sequence length="75" mass="8127">MRCGIFELPKLVFGVCYAPIATCRRGLQGKAQVTTCVVGDAVPVTALEDEAPGGERHARLYCAHHAHHGQRPNNM</sequence>
<accession>A0A8S0Z8A0</accession>